<evidence type="ECO:0000313" key="2">
    <source>
        <dbReference type="Proteomes" id="UP000035963"/>
    </source>
</evidence>
<protein>
    <recommendedName>
        <fullName evidence="3">DUF4410 domain-containing protein</fullName>
    </recommendedName>
</protein>
<dbReference type="AlphaFoldDB" id="A0A0J1CVS5"/>
<dbReference type="RefSeq" id="WP_047848285.1">
    <property type="nucleotide sequence ID" value="NZ_AEJF01000121.1"/>
</dbReference>
<proteinExistence type="predicted"/>
<gene>
    <name evidence="1" type="ORF">EOS_19170</name>
</gene>
<sequence length="255" mass="26594">MLTFLKMLAGRSALRALSALVFCAVLLTGCASGITNVSAYNAATQVRPETIYVYAFQNSPDQVKLDGGLIQKMQSQFDGTATLKKQTDDATEVREQVADEIVRQLQSMGLRAIRADAPAPTDRNALIVQGSFETIDAGNRRRRMLVGLGAGKSQVGTSVQVLYQPAGEAPRFIQSFEAKADSGKAPGVAETAGIGAAAGHVATSAAAGVGLHAVSETKRAGVSADAKRLADSIAKQVAQIGVGEGWMTTDRIKGS</sequence>
<keyword evidence="2" id="KW-1185">Reference proteome</keyword>
<comment type="caution">
    <text evidence="1">The sequence shown here is derived from an EMBL/GenBank/DDBJ whole genome shotgun (WGS) entry which is preliminary data.</text>
</comment>
<organism evidence="1 2">
    <name type="scientific">Caballeronia mineralivorans PML1(12)</name>
    <dbReference type="NCBI Taxonomy" id="908627"/>
    <lineage>
        <taxon>Bacteria</taxon>
        <taxon>Pseudomonadati</taxon>
        <taxon>Pseudomonadota</taxon>
        <taxon>Betaproteobacteria</taxon>
        <taxon>Burkholderiales</taxon>
        <taxon>Burkholderiaceae</taxon>
        <taxon>Caballeronia</taxon>
    </lineage>
</organism>
<dbReference type="Pfam" id="PF14366">
    <property type="entry name" value="DUF4410"/>
    <property type="match status" value="1"/>
</dbReference>
<dbReference type="PROSITE" id="PS51257">
    <property type="entry name" value="PROKAR_LIPOPROTEIN"/>
    <property type="match status" value="1"/>
</dbReference>
<dbReference type="InterPro" id="IPR025522">
    <property type="entry name" value="DUF4410"/>
</dbReference>
<evidence type="ECO:0008006" key="3">
    <source>
        <dbReference type="Google" id="ProtNLM"/>
    </source>
</evidence>
<evidence type="ECO:0000313" key="1">
    <source>
        <dbReference type="EMBL" id="KLU24677.1"/>
    </source>
</evidence>
<dbReference type="OrthoDB" id="111773at2"/>
<dbReference type="EMBL" id="AEJF01000121">
    <property type="protein sequence ID" value="KLU24677.1"/>
    <property type="molecule type" value="Genomic_DNA"/>
</dbReference>
<reference evidence="1 2" key="1">
    <citation type="journal article" date="2015" name="Genome Announc.">
        <title>Draft Genome Sequence of Burkholderia sp. Strain PML1(12), an Ectomycorrhizosphere-Inhabiting Bacterium with Effective Mineral-Weathering Ability.</title>
        <authorList>
            <person name="Uroz S."/>
            <person name="Oger P."/>
        </authorList>
    </citation>
    <scope>NUCLEOTIDE SEQUENCE [LARGE SCALE GENOMIC DNA]</scope>
    <source>
        <strain evidence="2">PML1(12)</strain>
    </source>
</reference>
<dbReference type="Proteomes" id="UP000035963">
    <property type="component" value="Unassembled WGS sequence"/>
</dbReference>
<accession>A0A0J1CVS5</accession>
<dbReference type="PATRIC" id="fig|908627.4.peg.4289"/>
<name>A0A0J1CVS5_9BURK</name>